<protein>
    <submittedName>
        <fullName evidence="3">Storkhead-box protein 1</fullName>
    </submittedName>
</protein>
<dbReference type="Pfam" id="PF10264">
    <property type="entry name" value="WHD_Storkhead"/>
    <property type="match status" value="1"/>
</dbReference>
<dbReference type="GO" id="GO:0006357">
    <property type="term" value="P:regulation of transcription by RNA polymerase II"/>
    <property type="evidence" value="ECO:0007669"/>
    <property type="project" value="InterPro"/>
</dbReference>
<dbReference type="AlphaFoldDB" id="A0A226DGY8"/>
<dbReference type="OrthoDB" id="10020110at2759"/>
<feature type="region of interest" description="Disordered" evidence="1">
    <location>
        <begin position="643"/>
        <end position="663"/>
    </location>
</feature>
<feature type="region of interest" description="Disordered" evidence="1">
    <location>
        <begin position="708"/>
        <end position="739"/>
    </location>
</feature>
<name>A0A226DGY8_FOLCA</name>
<feature type="compositionally biased region" description="Basic and acidic residues" evidence="1">
    <location>
        <begin position="494"/>
        <end position="517"/>
    </location>
</feature>
<dbReference type="PANTHER" id="PTHR22437">
    <property type="entry name" value="WINGED HELIX DOMAIN-CONTAINING PROTEIN"/>
    <property type="match status" value="1"/>
</dbReference>
<feature type="region of interest" description="Disordered" evidence="1">
    <location>
        <begin position="403"/>
        <end position="435"/>
    </location>
</feature>
<comment type="caution">
    <text evidence="3">The sequence shown here is derived from an EMBL/GenBank/DDBJ whole genome shotgun (WGS) entry which is preliminary data.</text>
</comment>
<evidence type="ECO:0000256" key="1">
    <source>
        <dbReference type="SAM" id="MobiDB-lite"/>
    </source>
</evidence>
<dbReference type="PANTHER" id="PTHR22437:SF0">
    <property type="entry name" value="FI21431P1"/>
    <property type="match status" value="1"/>
</dbReference>
<gene>
    <name evidence="3" type="ORF">Fcan01_21141</name>
</gene>
<feature type="compositionally biased region" description="Polar residues" evidence="1">
    <location>
        <begin position="716"/>
        <end position="726"/>
    </location>
</feature>
<feature type="compositionally biased region" description="Low complexity" evidence="1">
    <location>
        <begin position="519"/>
        <end position="534"/>
    </location>
</feature>
<dbReference type="STRING" id="158441.A0A226DGY8"/>
<feature type="compositionally biased region" description="Basic residues" evidence="1">
    <location>
        <begin position="420"/>
        <end position="430"/>
    </location>
</feature>
<dbReference type="InterPro" id="IPR040126">
    <property type="entry name" value="STOX1/2"/>
</dbReference>
<reference evidence="3 4" key="1">
    <citation type="submission" date="2015-12" db="EMBL/GenBank/DDBJ databases">
        <title>The genome of Folsomia candida.</title>
        <authorList>
            <person name="Faddeeva A."/>
            <person name="Derks M.F."/>
            <person name="Anvar Y."/>
            <person name="Smit S."/>
            <person name="Van Straalen N."/>
            <person name="Roelofs D."/>
        </authorList>
    </citation>
    <scope>NUCLEOTIDE SEQUENCE [LARGE SCALE GENOMIC DNA]</scope>
    <source>
        <strain evidence="3 4">VU population</strain>
        <tissue evidence="3">Whole body</tissue>
    </source>
</reference>
<feature type="compositionally biased region" description="Low complexity" evidence="1">
    <location>
        <begin position="727"/>
        <end position="739"/>
    </location>
</feature>
<evidence type="ECO:0000259" key="2">
    <source>
        <dbReference type="Pfam" id="PF10264"/>
    </source>
</evidence>
<feature type="region of interest" description="Disordered" evidence="1">
    <location>
        <begin position="583"/>
        <end position="603"/>
    </location>
</feature>
<feature type="region of interest" description="Disordered" evidence="1">
    <location>
        <begin position="466"/>
        <end position="540"/>
    </location>
</feature>
<feature type="region of interest" description="Disordered" evidence="1">
    <location>
        <begin position="37"/>
        <end position="70"/>
    </location>
</feature>
<evidence type="ECO:0000313" key="3">
    <source>
        <dbReference type="EMBL" id="OXA44114.1"/>
    </source>
</evidence>
<dbReference type="EMBL" id="LNIX01000020">
    <property type="protein sequence ID" value="OXA44114.1"/>
    <property type="molecule type" value="Genomic_DNA"/>
</dbReference>
<dbReference type="Proteomes" id="UP000198287">
    <property type="component" value="Unassembled WGS sequence"/>
</dbReference>
<dbReference type="GO" id="GO:0005737">
    <property type="term" value="C:cytoplasm"/>
    <property type="evidence" value="ECO:0007669"/>
    <property type="project" value="TreeGrafter"/>
</dbReference>
<dbReference type="InterPro" id="IPR019391">
    <property type="entry name" value="Storkhead-box_WHD"/>
</dbReference>
<accession>A0A226DGY8</accession>
<evidence type="ECO:0000313" key="4">
    <source>
        <dbReference type="Proteomes" id="UP000198287"/>
    </source>
</evidence>
<keyword evidence="4" id="KW-1185">Reference proteome</keyword>
<dbReference type="GO" id="GO:0005634">
    <property type="term" value="C:nucleus"/>
    <property type="evidence" value="ECO:0007669"/>
    <property type="project" value="TreeGrafter"/>
</dbReference>
<feature type="domain" description="Winged helix Storkhead-box1" evidence="2">
    <location>
        <begin position="195"/>
        <end position="269"/>
    </location>
</feature>
<sequence>MENGETAPMTNIRPEIRQYLVLLQDSLAIKFVPIHDDKNNQGQEHHDEEEGDDDHHHSAGRADKLTNPAKDRKVTKFMPEQEHALPQDSSLKGIFLFKEFVHANSACIWNPEVTHAITSLEYKGTILPSTILVGGLTSITDKDDSSDATPIPDDTTTTNNCIIIVKLAWARKILKSPPGFRIEFVGEIEELLADPVEPSNFIPLSDSICWAIHELTGAGREAFVDGILEELGSSFPDTVLPPKELLYQVLERLTKSKKVYQTEHGYFITGGTASSKMQENQGDDEDDEIYRKADDAALGAISCSSNKSSLRRCSSLRDSIKKYERATTGCLPRRTFSLGGKLKGKNKAATLLGGKVLQKGDKLPGGELTTTNSSENMKELTLSKESLVLDRRRKHKSFLKNLLTFRRTPSSPKGGTKFAGNKHAKKTRSHKSSDEYLVHFSTKEISTQTSNSIENLGESLRLLSVSTSHDSGHEERSSNSSSSMGPQTPSPKLGKGELDSDSGRYTESSEHDGKEHCITSSTPSTMTSPSCSSSNKDEDDLELRRLLSPTPTPSSSSSAAAYLYNNPYRRRYLGYQHHTPLLLSPHSPSKSSTLPPLSSRASSAMSSTSSCLKYPARSWDKKVIYDRMLHSAKIGTLPPTRKFGTGLTSSTTSSYSDASPKPVTVVTRTTPTITPTTSSSSSSNVQVEVLLPLGKLINQVLTDFVDDSKTEKTKSSAETPTSGKMENTSTNSTTSQGSSHINNLFTFKSSVSSNTTTPLCKSEVEVDVHFTATGRPQQGSLFFPKGGNSASNINKSSKGGSSSSININSCNSGVERISFIKPPVLGLGECRESEIM</sequence>
<organism evidence="3 4">
    <name type="scientific">Folsomia candida</name>
    <name type="common">Springtail</name>
    <dbReference type="NCBI Taxonomy" id="158441"/>
    <lineage>
        <taxon>Eukaryota</taxon>
        <taxon>Metazoa</taxon>
        <taxon>Ecdysozoa</taxon>
        <taxon>Arthropoda</taxon>
        <taxon>Hexapoda</taxon>
        <taxon>Collembola</taxon>
        <taxon>Entomobryomorpha</taxon>
        <taxon>Isotomoidea</taxon>
        <taxon>Isotomidae</taxon>
        <taxon>Proisotominae</taxon>
        <taxon>Folsomia</taxon>
    </lineage>
</organism>
<feature type="compositionally biased region" description="Low complexity" evidence="1">
    <location>
        <begin position="648"/>
        <end position="663"/>
    </location>
</feature>
<dbReference type="GO" id="GO:0000977">
    <property type="term" value="F:RNA polymerase II transcription regulatory region sequence-specific DNA binding"/>
    <property type="evidence" value="ECO:0007669"/>
    <property type="project" value="TreeGrafter"/>
</dbReference>
<proteinExistence type="predicted"/>